<evidence type="ECO:0000256" key="1">
    <source>
        <dbReference type="ARBA" id="ARBA00004123"/>
    </source>
</evidence>
<dbReference type="AlphaFoldDB" id="A0A8C9Y606"/>
<dbReference type="GeneTree" id="ENSGT00940000154446"/>
<dbReference type="GO" id="GO:0042802">
    <property type="term" value="F:identical protein binding"/>
    <property type="evidence" value="ECO:0007669"/>
    <property type="project" value="UniProtKB-ARBA"/>
</dbReference>
<reference evidence="14" key="2">
    <citation type="submission" date="2025-09" db="UniProtKB">
        <authorList>
            <consortium name="Ensembl"/>
        </authorList>
    </citation>
    <scope>IDENTIFICATION</scope>
</reference>
<comment type="similarity">
    <text evidence="2">Belongs to the krueppel C2H2-type zinc-finger protein family.</text>
</comment>
<feature type="domain" description="C2H2-type" evidence="13">
    <location>
        <begin position="261"/>
        <end position="288"/>
    </location>
</feature>
<dbReference type="GO" id="GO:0008270">
    <property type="term" value="F:zinc ion binding"/>
    <property type="evidence" value="ECO:0007669"/>
    <property type="project" value="UniProtKB-KW"/>
</dbReference>
<evidence type="ECO:0000256" key="3">
    <source>
        <dbReference type="ARBA" id="ARBA00022723"/>
    </source>
</evidence>
<evidence type="ECO:0000313" key="15">
    <source>
        <dbReference type="Proteomes" id="UP000694568"/>
    </source>
</evidence>
<organism evidence="14 15">
    <name type="scientific">Sander lucioperca</name>
    <name type="common">Pike-perch</name>
    <name type="synonym">Perca lucioperca</name>
    <dbReference type="NCBI Taxonomy" id="283035"/>
    <lineage>
        <taxon>Eukaryota</taxon>
        <taxon>Metazoa</taxon>
        <taxon>Chordata</taxon>
        <taxon>Craniata</taxon>
        <taxon>Vertebrata</taxon>
        <taxon>Euteleostomi</taxon>
        <taxon>Actinopterygii</taxon>
        <taxon>Neopterygii</taxon>
        <taxon>Teleostei</taxon>
        <taxon>Neoteleostei</taxon>
        <taxon>Acanthomorphata</taxon>
        <taxon>Eupercaria</taxon>
        <taxon>Perciformes</taxon>
        <taxon>Percoidei</taxon>
        <taxon>Percidae</taxon>
        <taxon>Luciopercinae</taxon>
        <taxon>Sander</taxon>
    </lineage>
</organism>
<dbReference type="SUPFAM" id="SSF57667">
    <property type="entry name" value="beta-beta-alpha zinc fingers"/>
    <property type="match status" value="3"/>
</dbReference>
<evidence type="ECO:0000256" key="9">
    <source>
        <dbReference type="ARBA" id="ARBA00023163"/>
    </source>
</evidence>
<protein>
    <submittedName>
        <fullName evidence="14">Zinc finger and SCAN domain-containing protein 2-like</fullName>
    </submittedName>
</protein>
<keyword evidence="10" id="KW-0539">Nucleus</keyword>
<dbReference type="Ensembl" id="ENSSLUT00000020893.1">
    <property type="protein sequence ID" value="ENSSLUP00000020244.1"/>
    <property type="gene ID" value="ENSSLUG00000009359.1"/>
</dbReference>
<dbReference type="FunFam" id="3.30.160.60:FF:000508">
    <property type="entry name" value="Myeloid zinc finger 1"/>
    <property type="match status" value="1"/>
</dbReference>
<evidence type="ECO:0000256" key="5">
    <source>
        <dbReference type="ARBA" id="ARBA00022771"/>
    </source>
</evidence>
<feature type="compositionally biased region" description="Basic and acidic residues" evidence="12">
    <location>
        <begin position="66"/>
        <end position="80"/>
    </location>
</feature>
<keyword evidence="3" id="KW-0479">Metal-binding</keyword>
<dbReference type="Pfam" id="PF00096">
    <property type="entry name" value="zf-C2H2"/>
    <property type="match status" value="4"/>
</dbReference>
<sequence>MSAELQMFLPGAVEGFGGVDPRSSPLAEMETLRMFVNERLTAAVDDILGLFGETVARYREQIDRQRGQLDKLRSEEDKWSQTDPVQASSSMKLCPDDPIRSVPLDQTDQTGETDAGFSAAPIKTEVGGEDCGVSDPMSDFDPAGSSEAASDGRQLAESSNTEDSGDWGEAAGLWRPEETEEARRQSSPPGGTAPSSAVPSHSSRQSQPVFSCKVCSESFKRISHLTTHASAHPRDCGLCGKHLEPTESLKLHLRLHRDTAFRCGVCGQGFTLRGNLRTHLRIHTGERPFGCTICGKSFGRRASLVRHVRSHTGEKPFACAYCGRGFVEKGNLTVHLRTHTGERPYWCAVCDRHFSQRSCFYKHPVSEESLSPPSVIASQKQ</sequence>
<keyword evidence="8" id="KW-0238">DNA-binding</keyword>
<feature type="domain" description="C2H2-type" evidence="13">
    <location>
        <begin position="234"/>
        <end position="256"/>
    </location>
</feature>
<feature type="compositionally biased region" description="Polar residues" evidence="12">
    <location>
        <begin position="81"/>
        <end position="91"/>
    </location>
</feature>
<evidence type="ECO:0000256" key="11">
    <source>
        <dbReference type="PROSITE-ProRule" id="PRU00042"/>
    </source>
</evidence>
<evidence type="ECO:0000256" key="6">
    <source>
        <dbReference type="ARBA" id="ARBA00022833"/>
    </source>
</evidence>
<evidence type="ECO:0000256" key="8">
    <source>
        <dbReference type="ARBA" id="ARBA00023125"/>
    </source>
</evidence>
<accession>A0A8C9Y606</accession>
<dbReference type="PROSITE" id="PS50157">
    <property type="entry name" value="ZINC_FINGER_C2H2_2"/>
    <property type="match status" value="6"/>
</dbReference>
<feature type="compositionally biased region" description="Basic and acidic residues" evidence="12">
    <location>
        <begin position="175"/>
        <end position="184"/>
    </location>
</feature>
<reference evidence="14" key="1">
    <citation type="submission" date="2025-08" db="UniProtKB">
        <authorList>
            <consortium name="Ensembl"/>
        </authorList>
    </citation>
    <scope>IDENTIFICATION</scope>
</reference>
<name>A0A8C9Y606_SANLU</name>
<evidence type="ECO:0000256" key="4">
    <source>
        <dbReference type="ARBA" id="ARBA00022737"/>
    </source>
</evidence>
<dbReference type="GO" id="GO:0005634">
    <property type="term" value="C:nucleus"/>
    <property type="evidence" value="ECO:0007669"/>
    <property type="project" value="UniProtKB-SubCell"/>
</dbReference>
<proteinExistence type="inferred from homology"/>
<keyword evidence="6" id="KW-0862">Zinc</keyword>
<dbReference type="GO" id="GO:0003677">
    <property type="term" value="F:DNA binding"/>
    <property type="evidence" value="ECO:0007669"/>
    <property type="project" value="UniProtKB-KW"/>
</dbReference>
<evidence type="ECO:0000256" key="2">
    <source>
        <dbReference type="ARBA" id="ARBA00006991"/>
    </source>
</evidence>
<evidence type="ECO:0000313" key="14">
    <source>
        <dbReference type="Ensembl" id="ENSSLUP00000020244.1"/>
    </source>
</evidence>
<evidence type="ECO:0000256" key="10">
    <source>
        <dbReference type="ARBA" id="ARBA00023242"/>
    </source>
</evidence>
<dbReference type="SMART" id="SM00355">
    <property type="entry name" value="ZnF_C2H2"/>
    <property type="match status" value="5"/>
</dbReference>
<dbReference type="InterPro" id="IPR036236">
    <property type="entry name" value="Znf_C2H2_sf"/>
</dbReference>
<dbReference type="FunFam" id="3.30.160.60:FF:000384">
    <property type="entry name" value="Zinc finger protein 550"/>
    <property type="match status" value="1"/>
</dbReference>
<dbReference type="PANTHER" id="PTHR16515:SF55">
    <property type="entry name" value="C2H2-TYPE DOMAIN-CONTAINING PROTEIN"/>
    <property type="match status" value="1"/>
</dbReference>
<dbReference type="FunFam" id="3.30.160.60:FF:000030">
    <property type="entry name" value="Zinc finger protein 628"/>
    <property type="match status" value="1"/>
</dbReference>
<keyword evidence="15" id="KW-1185">Reference proteome</keyword>
<dbReference type="PANTHER" id="PTHR16515">
    <property type="entry name" value="PR DOMAIN ZINC FINGER PROTEIN"/>
    <property type="match status" value="1"/>
</dbReference>
<keyword evidence="7" id="KW-0805">Transcription regulation</keyword>
<dbReference type="GO" id="GO:0010468">
    <property type="term" value="P:regulation of gene expression"/>
    <property type="evidence" value="ECO:0007669"/>
    <property type="project" value="TreeGrafter"/>
</dbReference>
<dbReference type="InterPro" id="IPR050331">
    <property type="entry name" value="Zinc_finger"/>
</dbReference>
<feature type="domain" description="C2H2-type" evidence="13">
    <location>
        <begin position="345"/>
        <end position="372"/>
    </location>
</feature>
<gene>
    <name evidence="14" type="primary">LOC116062344</name>
</gene>
<evidence type="ECO:0000256" key="12">
    <source>
        <dbReference type="SAM" id="MobiDB-lite"/>
    </source>
</evidence>
<evidence type="ECO:0000259" key="13">
    <source>
        <dbReference type="PROSITE" id="PS50157"/>
    </source>
</evidence>
<dbReference type="FunFam" id="3.30.160.60:FF:000446">
    <property type="entry name" value="Zinc finger protein"/>
    <property type="match status" value="1"/>
</dbReference>
<comment type="subcellular location">
    <subcellularLocation>
        <location evidence="1">Nucleus</location>
    </subcellularLocation>
</comment>
<dbReference type="Proteomes" id="UP000694568">
    <property type="component" value="Unplaced"/>
</dbReference>
<dbReference type="Gene3D" id="3.30.160.60">
    <property type="entry name" value="Classic Zinc Finger"/>
    <property type="match status" value="5"/>
</dbReference>
<feature type="region of interest" description="Disordered" evidence="12">
    <location>
        <begin position="66"/>
        <end position="204"/>
    </location>
</feature>
<feature type="domain" description="C2H2-type" evidence="13">
    <location>
        <begin position="210"/>
        <end position="232"/>
    </location>
</feature>
<keyword evidence="4" id="KW-0677">Repeat</keyword>
<dbReference type="InterPro" id="IPR013087">
    <property type="entry name" value="Znf_C2H2_type"/>
</dbReference>
<keyword evidence="5 11" id="KW-0863">Zinc-finger</keyword>
<feature type="compositionally biased region" description="Low complexity" evidence="12">
    <location>
        <begin position="186"/>
        <end position="200"/>
    </location>
</feature>
<dbReference type="PROSITE" id="PS00028">
    <property type="entry name" value="ZINC_FINGER_C2H2_1"/>
    <property type="match status" value="4"/>
</dbReference>
<feature type="domain" description="C2H2-type" evidence="13">
    <location>
        <begin position="289"/>
        <end position="316"/>
    </location>
</feature>
<feature type="domain" description="C2H2-type" evidence="13">
    <location>
        <begin position="317"/>
        <end position="344"/>
    </location>
</feature>
<evidence type="ECO:0000256" key="7">
    <source>
        <dbReference type="ARBA" id="ARBA00023015"/>
    </source>
</evidence>
<keyword evidence="9" id="KW-0804">Transcription</keyword>